<proteinExistence type="predicted"/>
<dbReference type="Gene3D" id="1.10.10.60">
    <property type="entry name" value="Homeodomain-like"/>
    <property type="match status" value="1"/>
</dbReference>
<accession>A0A418W8I5</accession>
<keyword evidence="7" id="KW-1185">Reference proteome</keyword>
<evidence type="ECO:0000256" key="2">
    <source>
        <dbReference type="ARBA" id="ARBA00023125"/>
    </source>
</evidence>
<reference evidence="6 7" key="1">
    <citation type="submission" date="2018-09" db="EMBL/GenBank/DDBJ databases">
        <authorList>
            <person name="Zhu H."/>
        </authorList>
    </citation>
    <scope>NUCLEOTIDE SEQUENCE [LARGE SCALE GENOMIC DNA]</scope>
    <source>
        <strain evidence="6 7">K1W22B-8</strain>
    </source>
</reference>
<evidence type="ECO:0000313" key="7">
    <source>
        <dbReference type="Proteomes" id="UP000284605"/>
    </source>
</evidence>
<dbReference type="PANTHER" id="PTHR47506:SF7">
    <property type="entry name" value="TRANSCRIPTIONAL REGULATORY PROTEIN"/>
    <property type="match status" value="1"/>
</dbReference>
<dbReference type="GO" id="GO:0003677">
    <property type="term" value="F:DNA binding"/>
    <property type="evidence" value="ECO:0007669"/>
    <property type="project" value="UniProtKB-UniRule"/>
</dbReference>
<dbReference type="InterPro" id="IPR036271">
    <property type="entry name" value="Tet_transcr_reg_TetR-rel_C_sf"/>
</dbReference>
<dbReference type="InterPro" id="IPR001647">
    <property type="entry name" value="HTH_TetR"/>
</dbReference>
<evidence type="ECO:0000256" key="3">
    <source>
        <dbReference type="ARBA" id="ARBA00023163"/>
    </source>
</evidence>
<dbReference type="AlphaFoldDB" id="A0A418W8I5"/>
<dbReference type="SUPFAM" id="SSF46689">
    <property type="entry name" value="Homeodomain-like"/>
    <property type="match status" value="1"/>
</dbReference>
<evidence type="ECO:0000259" key="5">
    <source>
        <dbReference type="PROSITE" id="PS50977"/>
    </source>
</evidence>
<protein>
    <submittedName>
        <fullName evidence="6">TetR/AcrR family transcriptional regulator</fullName>
    </submittedName>
</protein>
<dbReference type="Pfam" id="PF16925">
    <property type="entry name" value="TetR_C_13"/>
    <property type="match status" value="1"/>
</dbReference>
<evidence type="ECO:0000256" key="1">
    <source>
        <dbReference type="ARBA" id="ARBA00023015"/>
    </source>
</evidence>
<sequence>MRYPSDHKERSRARIVEQAAALLRERGIDGIGVAEIMRQAGLTHGGFYAHFDSKEALVEDALVKALDDTRDTLAQHAATLPPAQRLEAIVRSYLSRSHQDAPGSGCALAALGSEIARQPPPLRAALTRQYDRLVALIAGALADAGRPAEGASAIVSTMVGALTLSRSVDDPEKATQILRRARQAILTPAASA</sequence>
<dbReference type="Pfam" id="PF00440">
    <property type="entry name" value="TetR_N"/>
    <property type="match status" value="1"/>
</dbReference>
<organism evidence="6 7">
    <name type="scientific">Oleomonas cavernae</name>
    <dbReference type="NCBI Taxonomy" id="2320859"/>
    <lineage>
        <taxon>Bacteria</taxon>
        <taxon>Pseudomonadati</taxon>
        <taxon>Pseudomonadota</taxon>
        <taxon>Alphaproteobacteria</taxon>
        <taxon>Acetobacterales</taxon>
        <taxon>Acetobacteraceae</taxon>
        <taxon>Oleomonas</taxon>
    </lineage>
</organism>
<dbReference type="SUPFAM" id="SSF48498">
    <property type="entry name" value="Tetracyclin repressor-like, C-terminal domain"/>
    <property type="match status" value="1"/>
</dbReference>
<feature type="DNA-binding region" description="H-T-H motif" evidence="4">
    <location>
        <begin position="32"/>
        <end position="51"/>
    </location>
</feature>
<dbReference type="EMBL" id="QYUK01000011">
    <property type="protein sequence ID" value="RJF86309.1"/>
    <property type="molecule type" value="Genomic_DNA"/>
</dbReference>
<dbReference type="Gene3D" id="1.10.357.10">
    <property type="entry name" value="Tetracycline Repressor, domain 2"/>
    <property type="match status" value="1"/>
</dbReference>
<keyword evidence="3" id="KW-0804">Transcription</keyword>
<comment type="caution">
    <text evidence="6">The sequence shown here is derived from an EMBL/GenBank/DDBJ whole genome shotgun (WGS) entry which is preliminary data.</text>
</comment>
<dbReference type="InterPro" id="IPR011075">
    <property type="entry name" value="TetR_C"/>
</dbReference>
<dbReference type="Proteomes" id="UP000284605">
    <property type="component" value="Unassembled WGS sequence"/>
</dbReference>
<keyword evidence="2 4" id="KW-0238">DNA-binding</keyword>
<dbReference type="PRINTS" id="PR00455">
    <property type="entry name" value="HTHTETR"/>
</dbReference>
<name>A0A418W8I5_9PROT</name>
<feature type="domain" description="HTH tetR-type" evidence="5">
    <location>
        <begin position="9"/>
        <end position="69"/>
    </location>
</feature>
<keyword evidence="1" id="KW-0805">Transcription regulation</keyword>
<dbReference type="PROSITE" id="PS50977">
    <property type="entry name" value="HTH_TETR_2"/>
    <property type="match status" value="1"/>
</dbReference>
<dbReference type="OrthoDB" id="9798857at2"/>
<gene>
    <name evidence="6" type="ORF">D3874_04070</name>
</gene>
<dbReference type="PANTHER" id="PTHR47506">
    <property type="entry name" value="TRANSCRIPTIONAL REGULATORY PROTEIN"/>
    <property type="match status" value="1"/>
</dbReference>
<dbReference type="RefSeq" id="WP_119776873.1">
    <property type="nucleotide sequence ID" value="NZ_QYUK01000011.1"/>
</dbReference>
<evidence type="ECO:0000256" key="4">
    <source>
        <dbReference type="PROSITE-ProRule" id="PRU00335"/>
    </source>
</evidence>
<dbReference type="InterPro" id="IPR009057">
    <property type="entry name" value="Homeodomain-like_sf"/>
</dbReference>
<evidence type="ECO:0000313" key="6">
    <source>
        <dbReference type="EMBL" id="RJF86309.1"/>
    </source>
</evidence>